<comment type="caution">
    <text evidence="8">The sequence shown here is derived from an EMBL/GenBank/DDBJ whole genome shotgun (WGS) entry which is preliminary data.</text>
</comment>
<keyword evidence="6" id="KW-0472">Membrane</keyword>
<gene>
    <name evidence="8" type="ORF">JK167_10970</name>
</gene>
<organism evidence="8 9">
    <name type="scientific">Levilactobacillus brevis</name>
    <name type="common">Lactobacillus brevis</name>
    <dbReference type="NCBI Taxonomy" id="1580"/>
    <lineage>
        <taxon>Bacteria</taxon>
        <taxon>Bacillati</taxon>
        <taxon>Bacillota</taxon>
        <taxon>Bacilli</taxon>
        <taxon>Lactobacillales</taxon>
        <taxon>Lactobacillaceae</taxon>
        <taxon>Levilactobacillus</taxon>
    </lineage>
</organism>
<proteinExistence type="predicted"/>
<keyword evidence="2" id="KW-0813">Transport</keyword>
<name>A0A0C1PUW6_LEVBR</name>
<evidence type="ECO:0000256" key="5">
    <source>
        <dbReference type="ARBA" id="ARBA00022989"/>
    </source>
</evidence>
<dbReference type="GO" id="GO:0055085">
    <property type="term" value="P:transmembrane transport"/>
    <property type="evidence" value="ECO:0007669"/>
    <property type="project" value="InterPro"/>
</dbReference>
<dbReference type="PANTHER" id="PTHR43302">
    <property type="entry name" value="TRANSPORTER ARSB-RELATED"/>
    <property type="match status" value="1"/>
</dbReference>
<dbReference type="Pfam" id="PF03600">
    <property type="entry name" value="CitMHS"/>
    <property type="match status" value="1"/>
</dbReference>
<evidence type="ECO:0000313" key="9">
    <source>
        <dbReference type="Proteomes" id="UP000676478"/>
    </source>
</evidence>
<evidence type="ECO:0000256" key="3">
    <source>
        <dbReference type="ARBA" id="ARBA00022475"/>
    </source>
</evidence>
<reference evidence="8" key="1">
    <citation type="submission" date="2020-12" db="EMBL/GenBank/DDBJ databases">
        <authorList>
            <person name="Mcmullen J.G."/>
        </authorList>
    </citation>
    <scope>NUCLEOTIDE SEQUENCE</scope>
    <source>
        <strain evidence="8">Dm-2019-70</strain>
    </source>
</reference>
<dbReference type="GO" id="GO:0005886">
    <property type="term" value="C:plasma membrane"/>
    <property type="evidence" value="ECO:0007669"/>
    <property type="project" value="UniProtKB-SubCell"/>
</dbReference>
<dbReference type="AlphaFoldDB" id="A0A0C1PUW6"/>
<keyword evidence="3" id="KW-1003">Cell membrane</keyword>
<evidence type="ECO:0000256" key="2">
    <source>
        <dbReference type="ARBA" id="ARBA00022448"/>
    </source>
</evidence>
<evidence type="ECO:0000256" key="1">
    <source>
        <dbReference type="ARBA" id="ARBA00004651"/>
    </source>
</evidence>
<dbReference type="EMBL" id="JAERKF010000015">
    <property type="protein sequence ID" value="MBS1011353.1"/>
    <property type="molecule type" value="Genomic_DNA"/>
</dbReference>
<evidence type="ECO:0000259" key="7">
    <source>
        <dbReference type="Pfam" id="PF03600"/>
    </source>
</evidence>
<feature type="domain" description="Citrate transporter-like" evidence="7">
    <location>
        <begin position="12"/>
        <end position="298"/>
    </location>
</feature>
<protein>
    <submittedName>
        <fullName evidence="8">Anion permease</fullName>
    </submittedName>
</protein>
<accession>A0A0C1PUW6</accession>
<dbReference type="OrthoDB" id="3177666at2"/>
<dbReference type="Proteomes" id="UP000676478">
    <property type="component" value="Unassembled WGS sequence"/>
</dbReference>
<dbReference type="RefSeq" id="WP_039105089.1">
    <property type="nucleotide sequence ID" value="NZ_CAKMAP010000004.1"/>
</dbReference>
<sequence>MKAVTTRILHDKVLWIAAVAAGLSLFVGRPQVHDINWTTIWSLLALMVCVQLLNGYHVLDQLSQQLLTHSHNQRQIVQYTVLLAFVGAMFLTNDVAILTLFPMYIRLAHQQHLPIAFPTTLIVLAANLGSAFTPFGNPQNLFLVAHYHIDGLAFLKLSTPLMLIGLFSLAGLTYGIAPQSTKAAPTRLFPQHPGKIALTILLFGLTLLGIFQIFPLGWITVIVIISGWLLNRAAIKQVDYGLLLTFICFFILVSSFSHNAALTTLIAHVTRTPVASYLTGLTISQVISNVPATVLLANFTNHLTALYWGVNLGGLGTLVASLANLLALKQLLFLTNRPTVREFFKVFTLVNLGLLVVLGTIGYYWIR</sequence>
<comment type="subcellular location">
    <subcellularLocation>
        <location evidence="1">Cell membrane</location>
        <topology evidence="1">Multi-pass membrane protein</topology>
    </subcellularLocation>
</comment>
<evidence type="ECO:0000256" key="6">
    <source>
        <dbReference type="ARBA" id="ARBA00023136"/>
    </source>
</evidence>
<keyword evidence="4" id="KW-0812">Transmembrane</keyword>
<keyword evidence="5" id="KW-1133">Transmembrane helix</keyword>
<evidence type="ECO:0000313" key="8">
    <source>
        <dbReference type="EMBL" id="MBS1011353.1"/>
    </source>
</evidence>
<dbReference type="InterPro" id="IPR004680">
    <property type="entry name" value="Cit_transptr-like_dom"/>
</dbReference>
<dbReference type="PANTHER" id="PTHR43302:SF5">
    <property type="entry name" value="TRANSPORTER ARSB-RELATED"/>
    <property type="match status" value="1"/>
</dbReference>
<reference evidence="8" key="2">
    <citation type="submission" date="2022-09" db="EMBL/GenBank/DDBJ databases">
        <title>Genome-inferred correspondence between phylogeny and metabolic traits in the wild Drosophila gut microbiome.</title>
        <authorList>
            <person name="Bueno E."/>
            <person name="Blow F."/>
            <person name="Douglas A.E."/>
        </authorList>
    </citation>
    <scope>NUCLEOTIDE SEQUENCE</scope>
    <source>
        <strain evidence="8">Dm-2019-70</strain>
    </source>
</reference>
<evidence type="ECO:0000256" key="4">
    <source>
        <dbReference type="ARBA" id="ARBA00022692"/>
    </source>
</evidence>